<evidence type="ECO:0000313" key="2">
    <source>
        <dbReference type="EMBL" id="KAK4524367.1"/>
    </source>
</evidence>
<dbReference type="GO" id="GO:0005739">
    <property type="term" value="C:mitochondrion"/>
    <property type="evidence" value="ECO:0007669"/>
    <property type="project" value="TreeGrafter"/>
</dbReference>
<dbReference type="InterPro" id="IPR012098">
    <property type="entry name" value="SND3_fun"/>
</dbReference>
<keyword evidence="1" id="KW-0472">Membrane</keyword>
<dbReference type="Pfam" id="PF10032">
    <property type="entry name" value="Pho88"/>
    <property type="match status" value="1"/>
</dbReference>
<sequence length="155" mass="17736">MRISKLIFTAAVLAVTGFSERDDWRLAILERVLFTLYMFCSLVVNYWLQRVVEKKRDASVIIISNPSSTEEVRTTVEEYDLSVLFRSRIVSIANGILIFFLLFKLHIHAPVVLLSSLGLFAIFQDPLFQIHVLGRPAEGSLARPFKRGQLFSLFD</sequence>
<dbReference type="AlphaFoldDB" id="A0AAV9IAH5"/>
<keyword evidence="1" id="KW-1133">Transmembrane helix</keyword>
<dbReference type="PANTHER" id="PTHR28112:SF1">
    <property type="entry name" value="SRP-INDEPENDENT TARGETING PROTEIN 3"/>
    <property type="match status" value="1"/>
</dbReference>
<feature type="transmembrane region" description="Helical" evidence="1">
    <location>
        <begin position="31"/>
        <end position="48"/>
    </location>
</feature>
<protein>
    <submittedName>
        <fullName evidence="2">Uncharacterized protein</fullName>
    </submittedName>
</protein>
<evidence type="ECO:0000313" key="3">
    <source>
        <dbReference type="Proteomes" id="UP001300502"/>
    </source>
</evidence>
<reference evidence="2 3" key="1">
    <citation type="submission" date="2022-07" db="EMBL/GenBank/DDBJ databases">
        <title>Genome-wide signatures of adaptation to extreme environments.</title>
        <authorList>
            <person name="Cho C.H."/>
            <person name="Yoon H.S."/>
        </authorList>
    </citation>
    <scope>NUCLEOTIDE SEQUENCE [LARGE SCALE GENOMIC DNA]</scope>
    <source>
        <strain evidence="2 3">108.79 E11</strain>
    </source>
</reference>
<dbReference type="EMBL" id="JANCYU010000023">
    <property type="protein sequence ID" value="KAK4524367.1"/>
    <property type="molecule type" value="Genomic_DNA"/>
</dbReference>
<proteinExistence type="predicted"/>
<organism evidence="2 3">
    <name type="scientific">Galdieria yellowstonensis</name>
    <dbReference type="NCBI Taxonomy" id="3028027"/>
    <lineage>
        <taxon>Eukaryota</taxon>
        <taxon>Rhodophyta</taxon>
        <taxon>Bangiophyceae</taxon>
        <taxon>Galdieriales</taxon>
        <taxon>Galdieriaceae</taxon>
        <taxon>Galdieria</taxon>
    </lineage>
</organism>
<comment type="caution">
    <text evidence="2">The sequence shown here is derived from an EMBL/GenBank/DDBJ whole genome shotgun (WGS) entry which is preliminary data.</text>
</comment>
<name>A0AAV9IAH5_9RHOD</name>
<accession>A0AAV9IAH5</accession>
<evidence type="ECO:0000256" key="1">
    <source>
        <dbReference type="SAM" id="Phobius"/>
    </source>
</evidence>
<keyword evidence="1" id="KW-0812">Transmembrane</keyword>
<dbReference type="GO" id="GO:0005783">
    <property type="term" value="C:endoplasmic reticulum"/>
    <property type="evidence" value="ECO:0007669"/>
    <property type="project" value="InterPro"/>
</dbReference>
<dbReference type="GO" id="GO:0045047">
    <property type="term" value="P:protein targeting to ER"/>
    <property type="evidence" value="ECO:0007669"/>
    <property type="project" value="InterPro"/>
</dbReference>
<dbReference type="PANTHER" id="PTHR28112">
    <property type="entry name" value="SRP-INDEPENDENT TARGETING PROTEIN 3"/>
    <property type="match status" value="1"/>
</dbReference>
<dbReference type="Proteomes" id="UP001300502">
    <property type="component" value="Unassembled WGS sequence"/>
</dbReference>
<gene>
    <name evidence="2" type="ORF">GAYE_SCF03G2267</name>
</gene>
<keyword evidence="3" id="KW-1185">Reference proteome</keyword>
<feature type="transmembrane region" description="Helical" evidence="1">
    <location>
        <begin position="96"/>
        <end position="123"/>
    </location>
</feature>